<dbReference type="EMBL" id="EU970719">
    <property type="protein sequence ID" value="ACG42837.1"/>
    <property type="molecule type" value="mRNA"/>
</dbReference>
<accession>B6U0F4</accession>
<dbReference type="AlphaFoldDB" id="B6U0F4"/>
<sequence length="44" mass="4749">MAHLGRPGLEAGRVGRLGLVAPGPPPWDQIGPKMTYFTILNSEF</sequence>
<reference evidence="1" key="1">
    <citation type="journal article" date="2009" name="Plant Mol. Biol.">
        <title>Insights into corn genes derived from large-scale cDNA sequencing.</title>
        <authorList>
            <person name="Alexandrov N.N."/>
            <person name="Brover V.V."/>
            <person name="Freidin S."/>
            <person name="Troukhan M.E."/>
            <person name="Tatarinova T.V."/>
            <person name="Zhang H."/>
            <person name="Swaller T.J."/>
            <person name="Lu Y.P."/>
            <person name="Bouck J."/>
            <person name="Flavell R.B."/>
            <person name="Feldmann K.A."/>
        </authorList>
    </citation>
    <scope>NUCLEOTIDE SEQUENCE</scope>
</reference>
<evidence type="ECO:0000313" key="1">
    <source>
        <dbReference type="EMBL" id="ACG42837.1"/>
    </source>
</evidence>
<protein>
    <submittedName>
        <fullName evidence="1">Uncharacterized protein</fullName>
    </submittedName>
</protein>
<organism evidence="1">
    <name type="scientific">Zea mays</name>
    <name type="common">Maize</name>
    <dbReference type="NCBI Taxonomy" id="4577"/>
    <lineage>
        <taxon>Eukaryota</taxon>
        <taxon>Viridiplantae</taxon>
        <taxon>Streptophyta</taxon>
        <taxon>Embryophyta</taxon>
        <taxon>Tracheophyta</taxon>
        <taxon>Spermatophyta</taxon>
        <taxon>Magnoliopsida</taxon>
        <taxon>Liliopsida</taxon>
        <taxon>Poales</taxon>
        <taxon>Poaceae</taxon>
        <taxon>PACMAD clade</taxon>
        <taxon>Panicoideae</taxon>
        <taxon>Andropogonodae</taxon>
        <taxon>Andropogoneae</taxon>
        <taxon>Tripsacinae</taxon>
        <taxon>Zea</taxon>
    </lineage>
</organism>
<name>B6U0F4_MAIZE</name>
<proteinExistence type="evidence at transcript level"/>